<sequence length="210" mass="22712">MDDNILKGTTTIGLVCKDGVVLASEQRATMGYLIASKDAQKIYKIDDTVGMTTAGAVGDAQRLVRIIAVESSLHRMRTCEPMTVKAMANLLSTVLGAQRMMPFYVQLLLGGMDKTGPRIYSLDALGGRLEERKAVSTGSGSPIAYGILEDRYREDITTDEGADLAVRALHNVMKRDSASGDGIDVIVITKDQYVQMHGDDIEKKIGELGN</sequence>
<dbReference type="Proteomes" id="UP000248329">
    <property type="component" value="Unassembled WGS sequence"/>
</dbReference>
<comment type="caution">
    <text evidence="1">The sequence shown here is derived from an EMBL/GenBank/DDBJ whole genome shotgun (WGS) entry which is preliminary data.</text>
</comment>
<name>A0AC61KY07_9EURY</name>
<organism evidence="1 2">
    <name type="scientific">Candidatus Methanogaster sp</name>
    <dbReference type="NCBI Taxonomy" id="3386292"/>
    <lineage>
        <taxon>Archaea</taxon>
        <taxon>Methanobacteriati</taxon>
        <taxon>Methanobacteriota</taxon>
        <taxon>Stenosarchaea group</taxon>
        <taxon>Methanomicrobia</taxon>
        <taxon>Methanosarcinales</taxon>
        <taxon>ANME-2 cluster</taxon>
        <taxon>Candidatus Methanogasteraceae</taxon>
        <taxon>Candidatus Methanogaster</taxon>
    </lineage>
</organism>
<reference evidence="1" key="1">
    <citation type="submission" date="2018-01" db="EMBL/GenBank/DDBJ databases">
        <authorList>
            <person name="Krukenberg V."/>
        </authorList>
    </citation>
    <scope>NUCLEOTIDE SEQUENCE</scope>
    <source>
        <strain evidence="1">E20ANME2</strain>
    </source>
</reference>
<keyword evidence="1" id="KW-0647">Proteasome</keyword>
<gene>
    <name evidence="1" type="primary">psmB</name>
    <name evidence="1" type="ORF">C4B59_17250</name>
</gene>
<accession>A0AC61KY07</accession>
<evidence type="ECO:0000313" key="1">
    <source>
        <dbReference type="EMBL" id="PXF56208.1"/>
    </source>
</evidence>
<dbReference type="EMBL" id="PQXF01000117">
    <property type="protein sequence ID" value="PXF56208.1"/>
    <property type="molecule type" value="Genomic_DNA"/>
</dbReference>
<proteinExistence type="predicted"/>
<protein>
    <submittedName>
        <fullName evidence="1">Proteasome endopeptidase complex, archaeal, beta subunit</fullName>
    </submittedName>
</protein>
<evidence type="ECO:0000313" key="2">
    <source>
        <dbReference type="Proteomes" id="UP000248329"/>
    </source>
</evidence>